<evidence type="ECO:0000313" key="1">
    <source>
        <dbReference type="EMBL" id="ORZ21731.1"/>
    </source>
</evidence>
<keyword evidence="2" id="KW-1185">Reference proteome</keyword>
<dbReference type="InParanoid" id="A0A1Y2GSE2"/>
<protein>
    <submittedName>
        <fullName evidence="1">Uncharacterized protein</fullName>
    </submittedName>
</protein>
<dbReference type="OrthoDB" id="2373574at2759"/>
<sequence length="244" mass="27906">MLQEKGFHEMCVTKNTSEADKHNIVKNINSRMANLDYFINTPSISAGIDYNVRDHVNYVVGFFSTHSKVNVETCRQIMQYVRHVKSYTYLAHVDRATNNPPTSVLGVRDWIINYYGEALTLVEDDFYNQLCIRIHIKENLSLNGFIQRFIQQMADAVTYRGLGRLPPDEQLQLLCATVIALSATWPAGAVLLAPTEQMCLFKDVKSHCFIFIHQKEHPSARHQPKFRPQAGDGSKIYIVPGFRK</sequence>
<dbReference type="EMBL" id="MCFF01000011">
    <property type="protein sequence ID" value="ORZ21731.1"/>
    <property type="molecule type" value="Genomic_DNA"/>
</dbReference>
<dbReference type="GeneID" id="33570493"/>
<gene>
    <name evidence="1" type="ORF">BCR41DRAFT_394513</name>
</gene>
<dbReference type="RefSeq" id="XP_021882982.1">
    <property type="nucleotide sequence ID" value="XM_022028650.1"/>
</dbReference>
<evidence type="ECO:0000313" key="2">
    <source>
        <dbReference type="Proteomes" id="UP000193648"/>
    </source>
</evidence>
<accession>A0A1Y2GSE2</accession>
<reference evidence="1 2" key="1">
    <citation type="submission" date="2016-07" db="EMBL/GenBank/DDBJ databases">
        <title>Pervasive Adenine N6-methylation of Active Genes in Fungi.</title>
        <authorList>
            <consortium name="DOE Joint Genome Institute"/>
            <person name="Mondo S.J."/>
            <person name="Dannebaum R.O."/>
            <person name="Kuo R.C."/>
            <person name="Labutti K."/>
            <person name="Haridas S."/>
            <person name="Kuo A."/>
            <person name="Salamov A."/>
            <person name="Ahrendt S.R."/>
            <person name="Lipzen A."/>
            <person name="Sullivan W."/>
            <person name="Andreopoulos W.B."/>
            <person name="Clum A."/>
            <person name="Lindquist E."/>
            <person name="Daum C."/>
            <person name="Ramamoorthy G.K."/>
            <person name="Gryganskyi A."/>
            <person name="Culley D."/>
            <person name="Magnuson J.K."/>
            <person name="James T.Y."/>
            <person name="O'Malley M.A."/>
            <person name="Stajich J.E."/>
            <person name="Spatafora J.W."/>
            <person name="Visel A."/>
            <person name="Grigoriev I.V."/>
        </authorList>
    </citation>
    <scope>NUCLEOTIDE SEQUENCE [LARGE SCALE GENOMIC DNA]</scope>
    <source>
        <strain evidence="1 2">NRRL 3116</strain>
    </source>
</reference>
<name>A0A1Y2GSE2_9FUNG</name>
<comment type="caution">
    <text evidence="1">The sequence shown here is derived from an EMBL/GenBank/DDBJ whole genome shotgun (WGS) entry which is preliminary data.</text>
</comment>
<proteinExistence type="predicted"/>
<dbReference type="Proteomes" id="UP000193648">
    <property type="component" value="Unassembled WGS sequence"/>
</dbReference>
<dbReference type="AlphaFoldDB" id="A0A1Y2GSE2"/>
<organism evidence="1 2">
    <name type="scientific">Lobosporangium transversale</name>
    <dbReference type="NCBI Taxonomy" id="64571"/>
    <lineage>
        <taxon>Eukaryota</taxon>
        <taxon>Fungi</taxon>
        <taxon>Fungi incertae sedis</taxon>
        <taxon>Mucoromycota</taxon>
        <taxon>Mortierellomycotina</taxon>
        <taxon>Mortierellomycetes</taxon>
        <taxon>Mortierellales</taxon>
        <taxon>Mortierellaceae</taxon>
        <taxon>Lobosporangium</taxon>
    </lineage>
</organism>